<keyword evidence="3 8" id="KW-0812">Transmembrane</keyword>
<dbReference type="InterPro" id="IPR044669">
    <property type="entry name" value="YneE/VCCN1/2-like"/>
</dbReference>
<comment type="subcellular location">
    <subcellularLocation>
        <location evidence="1">Membrane</location>
        <topology evidence="1">Multi-pass membrane protein</topology>
    </subcellularLocation>
</comment>
<feature type="region of interest" description="Disordered" evidence="7">
    <location>
        <begin position="403"/>
        <end position="433"/>
    </location>
</feature>
<name>A0ABN9SX58_9DINO</name>
<evidence type="ECO:0000256" key="5">
    <source>
        <dbReference type="ARBA" id="ARBA00023065"/>
    </source>
</evidence>
<comment type="caution">
    <text evidence="9">The sequence shown here is derived from an EMBL/GenBank/DDBJ whole genome shotgun (WGS) entry which is preliminary data.</text>
</comment>
<feature type="region of interest" description="Disordered" evidence="7">
    <location>
        <begin position="462"/>
        <end position="560"/>
    </location>
</feature>
<keyword evidence="4 8" id="KW-1133">Transmembrane helix</keyword>
<sequence length="560" mass="62150">MLAGSMFPQAMKISVPNGVLTAVLTYAVYQLEALGSVDLDNILMKDNAIWGGFSFLLGFLVVFRTSQAYSRFWEGCTSTHNMGAEWFDACSSLIAFCKHAAPEKQQEVWRFQNLVVRLFSMLHSSALGDIEDCSHGLDVSAYQAFRMELIDASAIDEVSLKTIRDSDSKVELIFQWIQQIIVVNINTGVMTIPPPILTRSFQEMASGMVHFHNALKISTIPFPFPYAQTCELMLWMHWMMVPFIVCQWVDIWWLAGMFAFIQVFCFWIINMISIEIEHPFGSDPNDIDALQMQKMMNCHLRLLVKDSTKRTPTLIHDDVKTHFQRVVDDEGDDDDEGRITRIQSRRSFFNIWTTMCMDENTTEGGGHVTIAGRVSSVPMRNSTVSENSERAEGDGRVTIAGRVSSVPKRNSSVCQNSGASRSTIRGSMRRSEARGSLWSRASFSTSGAQAVPPLKLPLGTTSELEQSLAKPAVSTDAEANMGSRDSREARSDDGASDRPWTPSASSSSERPEPVLQPEVSHGARPPSSQERAGLGHGAPRRPGAGSWQAKGRWRCSGRGS</sequence>
<evidence type="ECO:0000256" key="1">
    <source>
        <dbReference type="ARBA" id="ARBA00004141"/>
    </source>
</evidence>
<evidence type="ECO:0008006" key="11">
    <source>
        <dbReference type="Google" id="ProtNLM"/>
    </source>
</evidence>
<gene>
    <name evidence="9" type="ORF">PCOR1329_LOCUS33378</name>
</gene>
<dbReference type="EMBL" id="CAUYUJ010014002">
    <property type="protein sequence ID" value="CAK0837086.1"/>
    <property type="molecule type" value="Genomic_DNA"/>
</dbReference>
<evidence type="ECO:0000256" key="6">
    <source>
        <dbReference type="ARBA" id="ARBA00023136"/>
    </source>
</evidence>
<dbReference type="Proteomes" id="UP001189429">
    <property type="component" value="Unassembled WGS sequence"/>
</dbReference>
<keyword evidence="6 8" id="KW-0472">Membrane</keyword>
<reference evidence="9" key="1">
    <citation type="submission" date="2023-10" db="EMBL/GenBank/DDBJ databases">
        <authorList>
            <person name="Chen Y."/>
            <person name="Shah S."/>
            <person name="Dougan E. K."/>
            <person name="Thang M."/>
            <person name="Chan C."/>
        </authorList>
    </citation>
    <scope>NUCLEOTIDE SEQUENCE [LARGE SCALE GENOMIC DNA]</scope>
</reference>
<keyword evidence="2" id="KW-0813">Transport</keyword>
<feature type="transmembrane region" description="Helical" evidence="8">
    <location>
        <begin position="251"/>
        <end position="269"/>
    </location>
</feature>
<proteinExistence type="predicted"/>
<evidence type="ECO:0000313" key="9">
    <source>
        <dbReference type="EMBL" id="CAK0837086.1"/>
    </source>
</evidence>
<evidence type="ECO:0000313" key="10">
    <source>
        <dbReference type="Proteomes" id="UP001189429"/>
    </source>
</evidence>
<evidence type="ECO:0000256" key="4">
    <source>
        <dbReference type="ARBA" id="ARBA00022989"/>
    </source>
</evidence>
<dbReference type="PANTHER" id="PTHR33281:SF20">
    <property type="match status" value="1"/>
</dbReference>
<feature type="compositionally biased region" description="Polar residues" evidence="7">
    <location>
        <begin position="407"/>
        <end position="425"/>
    </location>
</feature>
<dbReference type="Pfam" id="PF25539">
    <property type="entry name" value="Bestrophin_2"/>
    <property type="match status" value="1"/>
</dbReference>
<protein>
    <recommendedName>
        <fullName evidence="11">Bestrophin homolog</fullName>
    </recommendedName>
</protein>
<evidence type="ECO:0000256" key="8">
    <source>
        <dbReference type="SAM" id="Phobius"/>
    </source>
</evidence>
<feature type="compositionally biased region" description="Basic and acidic residues" evidence="7">
    <location>
        <begin position="484"/>
        <end position="496"/>
    </location>
</feature>
<feature type="compositionally biased region" description="Basic residues" evidence="7">
    <location>
        <begin position="551"/>
        <end position="560"/>
    </location>
</feature>
<accession>A0ABN9SX58</accession>
<dbReference type="PANTHER" id="PTHR33281">
    <property type="entry name" value="UPF0187 PROTEIN YNEE"/>
    <property type="match status" value="1"/>
</dbReference>
<organism evidence="9 10">
    <name type="scientific">Prorocentrum cordatum</name>
    <dbReference type="NCBI Taxonomy" id="2364126"/>
    <lineage>
        <taxon>Eukaryota</taxon>
        <taxon>Sar</taxon>
        <taxon>Alveolata</taxon>
        <taxon>Dinophyceae</taxon>
        <taxon>Prorocentrales</taxon>
        <taxon>Prorocentraceae</taxon>
        <taxon>Prorocentrum</taxon>
    </lineage>
</organism>
<evidence type="ECO:0000256" key="7">
    <source>
        <dbReference type="SAM" id="MobiDB-lite"/>
    </source>
</evidence>
<evidence type="ECO:0000256" key="3">
    <source>
        <dbReference type="ARBA" id="ARBA00022692"/>
    </source>
</evidence>
<evidence type="ECO:0000256" key="2">
    <source>
        <dbReference type="ARBA" id="ARBA00022448"/>
    </source>
</evidence>
<keyword evidence="10" id="KW-1185">Reference proteome</keyword>
<feature type="transmembrane region" description="Helical" evidence="8">
    <location>
        <begin position="49"/>
        <end position="65"/>
    </location>
</feature>
<keyword evidence="5" id="KW-0406">Ion transport</keyword>